<proteinExistence type="predicted"/>
<name>A0A0J7LNR6_9FLAO</name>
<feature type="transmembrane region" description="Helical" evidence="1">
    <location>
        <begin position="7"/>
        <end position="25"/>
    </location>
</feature>
<keyword evidence="4" id="KW-1185">Reference proteome</keyword>
<dbReference type="OrthoDB" id="1111222at2"/>
<evidence type="ECO:0000256" key="1">
    <source>
        <dbReference type="SAM" id="Phobius"/>
    </source>
</evidence>
<dbReference type="PATRIC" id="fig|1304281.5.peg.2238"/>
<evidence type="ECO:0000313" key="3">
    <source>
        <dbReference type="EMBL" id="KMQ70720.1"/>
    </source>
</evidence>
<organism evidence="3 4">
    <name type="scientific">Chryseobacterium koreense CCUG 49689</name>
    <dbReference type="NCBI Taxonomy" id="1304281"/>
    <lineage>
        <taxon>Bacteria</taxon>
        <taxon>Pseudomonadati</taxon>
        <taxon>Bacteroidota</taxon>
        <taxon>Flavobacteriia</taxon>
        <taxon>Flavobacteriales</taxon>
        <taxon>Weeksellaceae</taxon>
        <taxon>Chryseobacterium group</taxon>
        <taxon>Chryseobacterium</taxon>
    </lineage>
</organism>
<gene>
    <name evidence="3" type="ORF">ACM44_10385</name>
</gene>
<reference evidence="3 4" key="1">
    <citation type="journal article" date="2004" name="Int. J. Syst. Evol. Microbiol.">
        <title>Kaistella koreensis gen. nov., sp. nov., a novel member of the Chryseobacterium-Bergeyella-Riemerella branch.</title>
        <authorList>
            <person name="Kim M.K."/>
            <person name="Im W.T."/>
            <person name="Shin Y.K."/>
            <person name="Lim J.H."/>
            <person name="Kim S.H."/>
            <person name="Lee B.C."/>
            <person name="Park M.Y."/>
            <person name="Lee K.Y."/>
            <person name="Lee S.T."/>
        </authorList>
    </citation>
    <scope>NUCLEOTIDE SEQUENCE [LARGE SCALE GENOMIC DNA]</scope>
    <source>
        <strain evidence="3 4">CCUG 49689</strain>
    </source>
</reference>
<evidence type="ECO:0000259" key="2">
    <source>
        <dbReference type="Pfam" id="PF14258"/>
    </source>
</evidence>
<dbReference type="AlphaFoldDB" id="A0A0J7LNR6"/>
<keyword evidence="1" id="KW-0472">Membrane</keyword>
<dbReference type="STRING" id="1304281.ACM44_10385"/>
<keyword evidence="1" id="KW-0812">Transmembrane</keyword>
<evidence type="ECO:0000313" key="4">
    <source>
        <dbReference type="Proteomes" id="UP000035900"/>
    </source>
</evidence>
<feature type="transmembrane region" description="Helical" evidence="1">
    <location>
        <begin position="255"/>
        <end position="272"/>
    </location>
</feature>
<accession>A0A0J7LNR6</accession>
<sequence>MNKHFKIYGILLVVVVVILILLELGKSGATDFRKNFDLKEKTAFGLYVFSGEANSLFKNKLSKTEVSPYAYFSGKTFKPQNILVIAKEIDQESAKKILEQVEQGADFMLISENFPSVISEEFGIADDRFNFDPRQILYLENENFASDSLLLDKLPGGIGFYDVNEDFEILGSTYDRQDEENYNFVKINYGKGHIYLHSEPLFLTNYYLLRKGSEKYLQDVFSYLPDRETVWFVSNSEISSSSPLRFILSNPALRYAWWLFLGGLLLFVIFNVKRKQRIVPIIEPLRNKSVEFVRSIGNLYLQEGDFHDMMSKKAQYFLNKVRMDLLIDTTALDENFAQKLHLKTGKPIEKIKEAIELMERAQNPYSSVMKEDLIRMNRLLDEII</sequence>
<comment type="caution">
    <text evidence="3">The sequence shown here is derived from an EMBL/GenBank/DDBJ whole genome shotgun (WGS) entry which is preliminary data.</text>
</comment>
<dbReference type="EMBL" id="LFNG01000013">
    <property type="protein sequence ID" value="KMQ70720.1"/>
    <property type="molecule type" value="Genomic_DNA"/>
</dbReference>
<feature type="domain" description="DUF4350" evidence="2">
    <location>
        <begin position="67"/>
        <end position="218"/>
    </location>
</feature>
<dbReference type="InterPro" id="IPR025646">
    <property type="entry name" value="DUF4350"/>
</dbReference>
<dbReference type="RefSeq" id="WP_048499981.1">
    <property type="nucleotide sequence ID" value="NZ_LFNG01000013.1"/>
</dbReference>
<keyword evidence="1" id="KW-1133">Transmembrane helix</keyword>
<dbReference type="Proteomes" id="UP000035900">
    <property type="component" value="Unassembled WGS sequence"/>
</dbReference>
<protein>
    <recommendedName>
        <fullName evidence="2">DUF4350 domain-containing protein</fullName>
    </recommendedName>
</protein>
<dbReference type="Pfam" id="PF14258">
    <property type="entry name" value="DUF4350"/>
    <property type="match status" value="1"/>
</dbReference>